<evidence type="ECO:0000259" key="9">
    <source>
        <dbReference type="PROSITE" id="PS50207"/>
    </source>
</evidence>
<evidence type="ECO:0000259" key="6">
    <source>
        <dbReference type="PROSITE" id="PS50018"/>
    </source>
</evidence>
<dbReference type="PANTHER" id="PTHR14149">
    <property type="entry name" value="RAS GTPASE-ACTIVATING PROTEIN WITH IQ MOTIF"/>
    <property type="match status" value="1"/>
</dbReference>
<dbReference type="InterPro" id="IPR002138">
    <property type="entry name" value="Pept_C14_p10"/>
</dbReference>
<dbReference type="Pfam" id="PF00612">
    <property type="entry name" value="IQ"/>
    <property type="match status" value="4"/>
</dbReference>
<dbReference type="PANTHER" id="PTHR14149:SF14">
    <property type="entry name" value="CALPONIN-HOMOLOGY (CH) DOMAIN-CONTAINING PROTEIN"/>
    <property type="match status" value="1"/>
</dbReference>
<dbReference type="Pfam" id="PF00307">
    <property type="entry name" value="CH"/>
    <property type="match status" value="1"/>
</dbReference>
<dbReference type="GO" id="GO:0120025">
    <property type="term" value="C:plasma membrane bounded cell projection"/>
    <property type="evidence" value="ECO:0007669"/>
    <property type="project" value="UniProtKB-ARBA"/>
</dbReference>
<dbReference type="SUPFAM" id="SSF52540">
    <property type="entry name" value="P-loop containing nucleoside triphosphate hydrolases"/>
    <property type="match status" value="1"/>
</dbReference>
<feature type="domain" description="Ras-GAP" evidence="6">
    <location>
        <begin position="1007"/>
        <end position="1240"/>
    </location>
</feature>
<dbReference type="PROSITE" id="PS50207">
    <property type="entry name" value="CASPASE_P10"/>
    <property type="match status" value="1"/>
</dbReference>
<protein>
    <submittedName>
        <fullName evidence="10">IQ motif containing GTPase activating protein 2</fullName>
    </submittedName>
</protein>
<dbReference type="OMA" id="EEAKXAT"/>
<feature type="coiled-coil region" evidence="4">
    <location>
        <begin position="171"/>
        <end position="198"/>
    </location>
</feature>
<dbReference type="FunFam" id="1.10.418.10:FF:000013">
    <property type="entry name" value="IQ motif containing GTPase activating protein 1"/>
    <property type="match status" value="1"/>
</dbReference>
<dbReference type="PROSITE" id="PS50096">
    <property type="entry name" value="IQ"/>
    <property type="match status" value="4"/>
</dbReference>
<dbReference type="InterPro" id="IPR036872">
    <property type="entry name" value="CH_dom_sf"/>
</dbReference>
<dbReference type="GO" id="GO:1903479">
    <property type="term" value="P:mitotic actomyosin contractile ring assembly actin filament organization"/>
    <property type="evidence" value="ECO:0007669"/>
    <property type="project" value="TreeGrafter"/>
</dbReference>
<dbReference type="Gene3D" id="1.20.5.190">
    <property type="match status" value="1"/>
</dbReference>
<feature type="domain" description="Calponin-homology (CH)" evidence="8">
    <location>
        <begin position="47"/>
        <end position="162"/>
    </location>
</feature>
<evidence type="ECO:0000259" key="8">
    <source>
        <dbReference type="PROSITE" id="PS50021"/>
    </source>
</evidence>
<keyword evidence="4" id="KW-0175">Coiled coil</keyword>
<dbReference type="GO" id="GO:0004197">
    <property type="term" value="F:cysteine-type endopeptidase activity"/>
    <property type="evidence" value="ECO:0007669"/>
    <property type="project" value="InterPro"/>
</dbReference>
<evidence type="ECO:0000313" key="11">
    <source>
        <dbReference type="Proteomes" id="UP000694388"/>
    </source>
</evidence>
<dbReference type="InterPro" id="IPR008936">
    <property type="entry name" value="Rho_GTPase_activation_prot"/>
</dbReference>
<keyword evidence="1" id="KW-0597">Phosphoprotein</keyword>
<dbReference type="InterPro" id="IPR001715">
    <property type="entry name" value="CH_dom"/>
</dbReference>
<dbReference type="GO" id="GO:0051015">
    <property type="term" value="F:actin filament binding"/>
    <property type="evidence" value="ECO:0007669"/>
    <property type="project" value="TreeGrafter"/>
</dbReference>
<dbReference type="SMART" id="SM00033">
    <property type="entry name" value="CH"/>
    <property type="match status" value="1"/>
</dbReference>
<dbReference type="PROSITE" id="PS50021">
    <property type="entry name" value="CH"/>
    <property type="match status" value="1"/>
</dbReference>
<dbReference type="InterPro" id="IPR001202">
    <property type="entry name" value="WW_dom"/>
</dbReference>
<reference evidence="10" key="1">
    <citation type="submission" date="2025-08" db="UniProtKB">
        <authorList>
            <consortium name="Ensembl"/>
        </authorList>
    </citation>
    <scope>IDENTIFICATION</scope>
</reference>
<feature type="compositionally biased region" description="Polar residues" evidence="5">
    <location>
        <begin position="1"/>
        <end position="10"/>
    </location>
</feature>
<dbReference type="SMART" id="SM00015">
    <property type="entry name" value="IQ"/>
    <property type="match status" value="4"/>
</dbReference>
<evidence type="ECO:0000256" key="4">
    <source>
        <dbReference type="SAM" id="Coils"/>
    </source>
</evidence>
<dbReference type="InterPro" id="IPR023152">
    <property type="entry name" value="RasGAP_CS"/>
</dbReference>
<proteinExistence type="predicted"/>
<evidence type="ECO:0000259" key="7">
    <source>
        <dbReference type="PROSITE" id="PS50020"/>
    </source>
</evidence>
<keyword evidence="11" id="KW-1185">Reference proteome</keyword>
<name>A0A8C4PYC0_EPTBU</name>
<evidence type="ECO:0000256" key="2">
    <source>
        <dbReference type="ARBA" id="ARBA00022737"/>
    </source>
</evidence>
<dbReference type="SUPFAM" id="SSF143885">
    <property type="entry name" value="RGC domain-like"/>
    <property type="match status" value="1"/>
</dbReference>
<keyword evidence="2" id="KW-0677">Repeat</keyword>
<dbReference type="SMART" id="SM00323">
    <property type="entry name" value="RasGAP"/>
    <property type="match status" value="1"/>
</dbReference>
<dbReference type="GO" id="GO:0005096">
    <property type="term" value="F:GTPase activator activity"/>
    <property type="evidence" value="ECO:0007669"/>
    <property type="project" value="TreeGrafter"/>
</dbReference>
<reference evidence="10" key="2">
    <citation type="submission" date="2025-09" db="UniProtKB">
        <authorList>
            <consortium name="Ensembl"/>
        </authorList>
    </citation>
    <scope>IDENTIFICATION</scope>
</reference>
<dbReference type="Gene3D" id="1.10.418.10">
    <property type="entry name" value="Calponin-like domain"/>
    <property type="match status" value="1"/>
</dbReference>
<organism evidence="10 11">
    <name type="scientific">Eptatretus burgeri</name>
    <name type="common">Inshore hagfish</name>
    <dbReference type="NCBI Taxonomy" id="7764"/>
    <lineage>
        <taxon>Eukaryota</taxon>
        <taxon>Metazoa</taxon>
        <taxon>Chordata</taxon>
        <taxon>Craniata</taxon>
        <taxon>Vertebrata</taxon>
        <taxon>Cyclostomata</taxon>
        <taxon>Myxini</taxon>
        <taxon>Myxiniformes</taxon>
        <taxon>Myxinidae</taxon>
        <taxon>Eptatretinae</taxon>
        <taxon>Eptatretus</taxon>
    </lineage>
</organism>
<dbReference type="Ensembl" id="ENSEBUT00000005863.1">
    <property type="protein sequence ID" value="ENSEBUP00000005425.1"/>
    <property type="gene ID" value="ENSEBUG00000003691.1"/>
</dbReference>
<feature type="compositionally biased region" description="Basic and acidic residues" evidence="5">
    <location>
        <begin position="1429"/>
        <end position="1438"/>
    </location>
</feature>
<dbReference type="PROSITE" id="PS50018">
    <property type="entry name" value="RAS_GTPASE_ACTIV_2"/>
    <property type="match status" value="1"/>
</dbReference>
<feature type="domain" description="WW" evidence="7">
    <location>
        <begin position="683"/>
        <end position="716"/>
    </location>
</feature>
<dbReference type="PROSITE" id="PS01159">
    <property type="entry name" value="WW_DOMAIN_1"/>
    <property type="match status" value="1"/>
</dbReference>
<dbReference type="Pfam" id="PF03836">
    <property type="entry name" value="RasGAP_C"/>
    <property type="match status" value="1"/>
</dbReference>
<evidence type="ECO:0000313" key="10">
    <source>
        <dbReference type="Ensembl" id="ENSEBUP00000005425.1"/>
    </source>
</evidence>
<dbReference type="Gene3D" id="1.10.506.10">
    <property type="entry name" value="GTPase Activation - p120gap, domain 1"/>
    <property type="match status" value="1"/>
</dbReference>
<dbReference type="CDD" id="cd00201">
    <property type="entry name" value="WW"/>
    <property type="match status" value="1"/>
</dbReference>
<dbReference type="GO" id="GO:0005516">
    <property type="term" value="F:calmodulin binding"/>
    <property type="evidence" value="ECO:0007669"/>
    <property type="project" value="UniProtKB-KW"/>
</dbReference>
<accession>A0A8C4PYC0</accession>
<dbReference type="GeneTree" id="ENSGT00950000183076"/>
<dbReference type="FunFam" id="1.10.506.10:FF:000004">
    <property type="entry name" value="IQ motif containing GTPase activating protein 1"/>
    <property type="match status" value="1"/>
</dbReference>
<evidence type="ECO:0000256" key="3">
    <source>
        <dbReference type="ARBA" id="ARBA00022860"/>
    </source>
</evidence>
<dbReference type="InterPro" id="IPR027417">
    <property type="entry name" value="P-loop_NTPase"/>
</dbReference>
<dbReference type="Proteomes" id="UP000694388">
    <property type="component" value="Unplaced"/>
</dbReference>
<dbReference type="PROSITE" id="PS00509">
    <property type="entry name" value="RAS_GTPASE_ACTIV_1"/>
    <property type="match status" value="1"/>
</dbReference>
<sequence length="1658" mass="188741">MSRTSISSYSEDLESPKPQYGSVLDNERLSAEEMDERRMQNIAYEYLCHLEEAKRWMEACLGDELPPTTELEEGLMNGVYLAKLAHFFAPKVVSENKIYDKEQTRYKAMGLHYRHTDNTVKWMRAMEEIGLPKIFYPETTDVYDRKNMPRTIYCVHALSLYLFKLGVAPQIQDLYGKVKFTEEEITNMRKELDKYGIQMPSFSKIGGILATELSVDEAALHAAVIAINESIERGVSSETLSALHNPNAMLVNLCDELAPVYQNTLYKAKKTKQASARNKSVGMSDERDVYEELLTQAEIQGNINQVNVRGALQNVDRALENRDEAMMTSALKMQALALAGVNSQNGSWYLEQLCSDRKQKAHEKGAMELLNREELQSGIRIANEEASRHGLKLKAVENINALIRRGGAADTVVALMQPEAQLPDVYPFAAELYQNELYSLQQQSPSGELSHEELYVAVEMLSSVALINQTLASGNRPGVWKAMNGNAAGLTSLEDESAQRYVDALMALKTQASSEGKEFLTWNDIQTCVESVNAAVQEEHDRIVAIGMINEAVDQGDPQKTIQALLMPTAKLEDVDPSLAKHYQDLLLEAKLQKAKATEDPSAALWLGEIQDCIHRGNQNTQEAQRLAVGVAAVNIAVDEGDPGQTLGLLRSPDIGLRGIMDECADTYQDELAGRKCDKSKEGDNGSEWVRHRLRDGHDYYFNLQSLQGTWEEPKNFMNNNTQLGRDEIQNSTGQVTAAYNREQMWVAHEPLITRFQAYCRGYMARRAFTEKLGFFREQLPAITKIQATWKGYKQRKVYQDRLQTLHSHDDAVIKIQSLVRMRQQKKRYQDRRNFYHNNVDSIVKIQAFLRANKARENYRTLISERDAPVNVVRKFVHLLDQNDQDFQEELEVMRLREEVMTEIRDTRQLEQDLNTMDIKIGLLVKNRITLEDVVSHSTKLKKNTKDQVQDLMSADKQKGLKSLSKEKRQKLEAYQHLLYLLQTHPTYLAKLIFQMPQNRSTKFMDTVIFSLYNYGSNLREEYLLLKLFKTALEEEIKSKVDQIQDIVTGNPTVIKMVLSYNRGHRGQTAMRKLLAPLVKEILEDKSLNINTNPVEVYKLWVNQMESQTGEASKLPYDVAPEQAMTHEEVQKRMESSIRCLRMAADKFLVSITSSMDNIPYGMCCIAKVLRNSLREKFPDASEDELLKIVGNLLYYRYMNPAIVAPDGFYIIDMLAGGQLSSDQRRNLGSIAKVLQFAASGKCFEGENAHLASMNDYLTISYVKFRKFFQTACEVPEPEEKFNIDEFSDLVTLTKPVVYTTVGELIDTHSLLLEHEDAIAPDHNDPLHELLQDLGEKPSVEFLVGEGSPNVGKEANPGKTELSLTLQNKFEVLEGDDTNMKSLLLKTKRQIVDAVRVQPGDTLMEILQTPATNEQELEHQRLVQRRVAQEAKTPEKVKSSNTLTDSEQPLGQKKREIVKSLQILESSGIVSADNNYQYLINDIAKDIRNQRRYRQRRKAELVKLQQTLNGLNMKSQFCHEQADYYNKYIKTCLDNLDRGKSTGKAVHRGDMKGKKKVKQTTLRYTAARLHEKGIILGIDDLQPSQFKNVLFDIIPGDEVGNFDVKAKFMGVEMQKVQLHFQDLLQMQYEGVAVMRMFDKAKVNVNLLIFLLNNKFYGK</sequence>
<dbReference type="InterPro" id="IPR000593">
    <property type="entry name" value="RasGAP_C"/>
</dbReference>
<dbReference type="GO" id="GO:0006508">
    <property type="term" value="P:proteolysis"/>
    <property type="evidence" value="ECO:0007669"/>
    <property type="project" value="InterPro"/>
</dbReference>
<dbReference type="SUPFAM" id="SSF47576">
    <property type="entry name" value="Calponin-homology domain, CH-domain"/>
    <property type="match status" value="1"/>
</dbReference>
<dbReference type="GO" id="GO:0005938">
    <property type="term" value="C:cell cortex"/>
    <property type="evidence" value="ECO:0007669"/>
    <property type="project" value="TreeGrafter"/>
</dbReference>
<dbReference type="InterPro" id="IPR001936">
    <property type="entry name" value="RasGAP_dom"/>
</dbReference>
<dbReference type="InterPro" id="IPR000048">
    <property type="entry name" value="IQ_motif_EF-hand-BS"/>
</dbReference>
<evidence type="ECO:0000256" key="5">
    <source>
        <dbReference type="SAM" id="MobiDB-lite"/>
    </source>
</evidence>
<feature type="domain" description="Caspase family p10" evidence="9">
    <location>
        <begin position="342"/>
        <end position="372"/>
    </location>
</feature>
<dbReference type="PROSITE" id="PS50020">
    <property type="entry name" value="WW_DOMAIN_2"/>
    <property type="match status" value="1"/>
</dbReference>
<keyword evidence="3" id="KW-0112">Calmodulin-binding</keyword>
<evidence type="ECO:0000256" key="1">
    <source>
        <dbReference type="ARBA" id="ARBA00022553"/>
    </source>
</evidence>
<dbReference type="Gene3D" id="4.10.270.10">
    <property type="entry name" value="Myosin, subunit A"/>
    <property type="match status" value="1"/>
</dbReference>
<dbReference type="Pfam" id="PF00616">
    <property type="entry name" value="RasGAP"/>
    <property type="match status" value="1"/>
</dbReference>
<feature type="compositionally biased region" description="Polar residues" evidence="5">
    <location>
        <begin position="1439"/>
        <end position="1449"/>
    </location>
</feature>
<dbReference type="SUPFAM" id="SSF48350">
    <property type="entry name" value="GTPase activation domain, GAP"/>
    <property type="match status" value="1"/>
</dbReference>
<feature type="region of interest" description="Disordered" evidence="5">
    <location>
        <begin position="1429"/>
        <end position="1451"/>
    </location>
</feature>
<feature type="region of interest" description="Disordered" evidence="5">
    <location>
        <begin position="1"/>
        <end position="25"/>
    </location>
</feature>